<name>A0A1W1BEG0_9ZZZZ</name>
<feature type="transmembrane region" description="Helical" evidence="2">
    <location>
        <begin position="42"/>
        <end position="64"/>
    </location>
</feature>
<evidence type="ECO:0000256" key="2">
    <source>
        <dbReference type="SAM" id="Phobius"/>
    </source>
</evidence>
<keyword evidence="2" id="KW-0812">Transmembrane</keyword>
<accession>A0A1W1BEG0</accession>
<protein>
    <submittedName>
        <fullName evidence="3">Uncharacterized protein</fullName>
    </submittedName>
</protein>
<sequence length="280" mass="31923">MRNRIKFIFTRLSMLSAPLALIGTVIYFKIDYSFSKAFQLGTLVSIGAFLVSAIFFTLLYMLIYPILASIDNKRNETHQERPKRPKRKKQFTSNLDMGVDKKGIKPKSEDEPSSSKEVKEIAKPKAEDEPSSTKRVKEIIKQKVEKVVEKKSSDRKSKDIEETKKVLKELSQSGGLHDEMMVILPFELSYLFAKESLKSLSFGKIKEEDKETGIIIGTAGFGSSPQHIKLTVQSSTKQSTIIEILSKSSTKKQSDKNNRAYIEKIFAFIREKEEFYINEC</sequence>
<proteinExistence type="predicted"/>
<organism evidence="3">
    <name type="scientific">hydrothermal vent metagenome</name>
    <dbReference type="NCBI Taxonomy" id="652676"/>
    <lineage>
        <taxon>unclassified sequences</taxon>
        <taxon>metagenomes</taxon>
        <taxon>ecological metagenomes</taxon>
    </lineage>
</organism>
<feature type="transmembrane region" description="Helical" evidence="2">
    <location>
        <begin position="12"/>
        <end position="30"/>
    </location>
</feature>
<evidence type="ECO:0000313" key="3">
    <source>
        <dbReference type="EMBL" id="SFV51940.1"/>
    </source>
</evidence>
<gene>
    <name evidence="3" type="ORF">MNB_SV-6-1323</name>
</gene>
<keyword evidence="2" id="KW-1133">Transmembrane helix</keyword>
<reference evidence="3" key="1">
    <citation type="submission" date="2016-10" db="EMBL/GenBank/DDBJ databases">
        <authorList>
            <person name="de Groot N.N."/>
        </authorList>
    </citation>
    <scope>NUCLEOTIDE SEQUENCE</scope>
</reference>
<dbReference type="EMBL" id="FPHC01000024">
    <property type="protein sequence ID" value="SFV51940.1"/>
    <property type="molecule type" value="Genomic_DNA"/>
</dbReference>
<dbReference type="AlphaFoldDB" id="A0A1W1BEG0"/>
<keyword evidence="2" id="KW-0472">Membrane</keyword>
<feature type="region of interest" description="Disordered" evidence="1">
    <location>
        <begin position="98"/>
        <end position="135"/>
    </location>
</feature>
<evidence type="ECO:0000256" key="1">
    <source>
        <dbReference type="SAM" id="MobiDB-lite"/>
    </source>
</evidence>